<evidence type="ECO:0000259" key="3">
    <source>
        <dbReference type="Pfam" id="PF00135"/>
    </source>
</evidence>
<keyword evidence="5" id="KW-1185">Reference proteome</keyword>
<keyword evidence="2" id="KW-0732">Signal</keyword>
<evidence type="ECO:0000256" key="1">
    <source>
        <dbReference type="ARBA" id="ARBA00023180"/>
    </source>
</evidence>
<gene>
    <name evidence="4" type="primary">similar to Esterase E4</name>
    <name evidence="4" type="ORF">CLUMA_CG016166</name>
</gene>
<dbReference type="InterPro" id="IPR029058">
    <property type="entry name" value="AB_hydrolase_fold"/>
</dbReference>
<dbReference type="Gene3D" id="3.40.50.1820">
    <property type="entry name" value="alpha/beta hydrolase"/>
    <property type="match status" value="1"/>
</dbReference>
<organism evidence="4 5">
    <name type="scientific">Clunio marinus</name>
    <dbReference type="NCBI Taxonomy" id="568069"/>
    <lineage>
        <taxon>Eukaryota</taxon>
        <taxon>Metazoa</taxon>
        <taxon>Ecdysozoa</taxon>
        <taxon>Arthropoda</taxon>
        <taxon>Hexapoda</taxon>
        <taxon>Insecta</taxon>
        <taxon>Pterygota</taxon>
        <taxon>Neoptera</taxon>
        <taxon>Endopterygota</taxon>
        <taxon>Diptera</taxon>
        <taxon>Nematocera</taxon>
        <taxon>Chironomoidea</taxon>
        <taxon>Chironomidae</taxon>
        <taxon>Clunio</taxon>
    </lineage>
</organism>
<dbReference type="Pfam" id="PF00135">
    <property type="entry name" value="COesterase"/>
    <property type="match status" value="1"/>
</dbReference>
<feature type="domain" description="Carboxylesterase type B" evidence="3">
    <location>
        <begin position="36"/>
        <end position="537"/>
    </location>
</feature>
<dbReference type="FunFam" id="3.40.50.1820:FF:000413">
    <property type="entry name" value="carboxylesterase 1E"/>
    <property type="match status" value="1"/>
</dbReference>
<dbReference type="InterPro" id="IPR002018">
    <property type="entry name" value="CarbesteraseB"/>
</dbReference>
<protein>
    <submittedName>
        <fullName evidence="4">CLUMA_CG016166, isoform A</fullName>
    </submittedName>
</protein>
<dbReference type="OrthoDB" id="408631at2759"/>
<keyword evidence="1" id="KW-0325">Glycoprotein</keyword>
<accession>A0A1J1IRZ6</accession>
<evidence type="ECO:0000313" key="4">
    <source>
        <dbReference type="EMBL" id="CRL03013.1"/>
    </source>
</evidence>
<evidence type="ECO:0000313" key="5">
    <source>
        <dbReference type="Proteomes" id="UP000183832"/>
    </source>
</evidence>
<dbReference type="InterPro" id="IPR050309">
    <property type="entry name" value="Type-B_Carboxylest/Lipase"/>
</dbReference>
<dbReference type="EMBL" id="CVRI01000059">
    <property type="protein sequence ID" value="CRL03013.1"/>
    <property type="molecule type" value="Genomic_DNA"/>
</dbReference>
<dbReference type="PANTHER" id="PTHR11559">
    <property type="entry name" value="CARBOXYLESTERASE"/>
    <property type="match status" value="1"/>
</dbReference>
<sequence>MFHIKTLSYLILLVSIETIFGIVGGRHAAVPPYDDPVVFVNHVGRIARVEGYQNPSTGLYTFRGIKYADPPIRENRFMRPRMKRLSGDIDGRKNAPPCPQPDFYDENKIIGDEDCLALNIFTPQMPDESTGLPVLLWIHGGGYRYGSAAQFGAEPLVQNKVIFVPIQYRLGTLGILGDGRREFSGNVGMFDMYAALQWIKQYISFFGGDPQQIKVIGHGSGASSAMHLSSSPISRNSLNGVVSMSGSSLSQYSYDENAEISTEEIAKVHQCPHANEIELLKCLKKKSTEEIIKQDSKLQFERLMEKNMIKAMNGMLSFSPNIEPPDDQRGLPGVITDNPEDSLKKESHDKMPLLIGVTKHETANGIDVNEINRVFKSATGFLKESVATLKIRNLVNVPKHLAGLAGTLGLPTLEEYLTVPDGIHPEKLLGKLVETTTDVFFNVPSIMAADLWGKRSKAFFYQFEHVGDSESSGKLLLKPLPLVSKRQSPNMVAHGDDLGYLFDIHDVFGNRINATTIKSTRDIRARQNFIEMIVKFSYINSTLSEFKLNNQILIPFSTDASHFIKVSDKFSIDKDFRFCQLTMLGCPLKAIQKVSCHFLSEGLRIAKKIVSAPKKLLSKVKKLW</sequence>
<dbReference type="STRING" id="568069.A0A1J1IRZ6"/>
<feature type="signal peptide" evidence="2">
    <location>
        <begin position="1"/>
        <end position="21"/>
    </location>
</feature>
<dbReference type="AlphaFoldDB" id="A0A1J1IRZ6"/>
<proteinExistence type="predicted"/>
<feature type="chain" id="PRO_5013357574" evidence="2">
    <location>
        <begin position="22"/>
        <end position="624"/>
    </location>
</feature>
<dbReference type="SUPFAM" id="SSF53474">
    <property type="entry name" value="alpha/beta-Hydrolases"/>
    <property type="match status" value="1"/>
</dbReference>
<evidence type="ECO:0000256" key="2">
    <source>
        <dbReference type="SAM" id="SignalP"/>
    </source>
</evidence>
<name>A0A1J1IRZ6_9DIPT</name>
<dbReference type="Proteomes" id="UP000183832">
    <property type="component" value="Unassembled WGS sequence"/>
</dbReference>
<reference evidence="4 5" key="1">
    <citation type="submission" date="2015-04" db="EMBL/GenBank/DDBJ databases">
        <authorList>
            <person name="Syromyatnikov M.Y."/>
            <person name="Popov V.N."/>
        </authorList>
    </citation>
    <scope>NUCLEOTIDE SEQUENCE [LARGE SCALE GENOMIC DNA]</scope>
</reference>